<dbReference type="SUPFAM" id="SSF52058">
    <property type="entry name" value="L domain-like"/>
    <property type="match status" value="1"/>
</dbReference>
<reference evidence="1 2" key="1">
    <citation type="submission" date="2019-12" db="EMBL/GenBank/DDBJ databases">
        <title>Complete genome sequence of Microcystis aeruginosa strain FD4.</title>
        <authorList>
            <person name="Urakawa H."/>
        </authorList>
    </citation>
    <scope>NUCLEOTIDE SEQUENCE [LARGE SCALE GENOMIC DNA]</scope>
    <source>
        <strain evidence="1 2">FD4</strain>
    </source>
</reference>
<gene>
    <name evidence="1" type="ORF">GQR42_24000</name>
</gene>
<dbReference type="Proteomes" id="UP000438345">
    <property type="component" value="Chromosome"/>
</dbReference>
<name>A0A857D8B8_MICAE</name>
<evidence type="ECO:0000313" key="1">
    <source>
        <dbReference type="EMBL" id="QGZ92114.1"/>
    </source>
</evidence>
<accession>A0A857D8B8</accession>
<dbReference type="InterPro" id="IPR032675">
    <property type="entry name" value="LRR_dom_sf"/>
</dbReference>
<evidence type="ECO:0000313" key="2">
    <source>
        <dbReference type="Proteomes" id="UP000438345"/>
    </source>
</evidence>
<proteinExistence type="predicted"/>
<protein>
    <recommendedName>
        <fullName evidence="3">Leucine-rich repeat domain-containing protein</fullName>
    </recommendedName>
</protein>
<dbReference type="Gene3D" id="3.80.10.10">
    <property type="entry name" value="Ribonuclease Inhibitor"/>
    <property type="match status" value="2"/>
</dbReference>
<dbReference type="RefSeq" id="WP_158201887.1">
    <property type="nucleotide sequence ID" value="NZ_CP046973.1"/>
</dbReference>
<sequence length="314" mass="36410">MLTSSNNSDEQRDKMEVISYPSGAKAFFLREPITPELVKNMANYGVTRLVIRRYQEWTSNSLSHLNEFITSLYVEDRDTPAFIINSLTNLEELSLSHVSSEINFSLFSNLRECYLNKLKELPRELENCTQLKILKLANSKIKSFSPLANYQYLQDLELNGITVDSLHSINLLSHLQTLTINRSQYQNLSFLERCTNLKELNLSLFSKLEDLHHLKNLSHLEKLHLESCPILKDISPIELLCQLRSLALVNCPKIKSVKHLLKLNNLNTVLLWESTKIEDGDIRCLLSLPYLKRLSFLNRRNYNLKIEEVAYILK</sequence>
<dbReference type="EMBL" id="CP046973">
    <property type="protein sequence ID" value="QGZ92114.1"/>
    <property type="molecule type" value="Genomic_DNA"/>
</dbReference>
<organism evidence="1 2">
    <name type="scientific">Microcystis aeruginosa FD4</name>
    <dbReference type="NCBI Taxonomy" id="2686288"/>
    <lineage>
        <taxon>Bacteria</taxon>
        <taxon>Bacillati</taxon>
        <taxon>Cyanobacteriota</taxon>
        <taxon>Cyanophyceae</taxon>
        <taxon>Oscillatoriophycideae</taxon>
        <taxon>Chroococcales</taxon>
        <taxon>Microcystaceae</taxon>
        <taxon>Microcystis</taxon>
    </lineage>
</organism>
<dbReference type="AlphaFoldDB" id="A0A857D8B8"/>
<evidence type="ECO:0008006" key="3">
    <source>
        <dbReference type="Google" id="ProtNLM"/>
    </source>
</evidence>